<reference evidence="16" key="1">
    <citation type="submission" date="2016-10" db="EMBL/GenBank/DDBJ databases">
        <authorList>
            <person name="Varghese N."/>
            <person name="Submissions S."/>
        </authorList>
    </citation>
    <scope>NUCLEOTIDE SEQUENCE [LARGE SCALE GENOMIC DNA]</scope>
    <source>
        <strain evidence="16">IBRC-M10078</strain>
    </source>
</reference>
<feature type="domain" description="Topo IA-type catalytic" evidence="14">
    <location>
        <begin position="157"/>
        <end position="599"/>
    </location>
</feature>
<feature type="domain" description="Toprim" evidence="13">
    <location>
        <begin position="1"/>
        <end position="140"/>
    </location>
</feature>
<evidence type="ECO:0000259" key="13">
    <source>
        <dbReference type="PROSITE" id="PS50880"/>
    </source>
</evidence>
<keyword evidence="6" id="KW-0799">Topoisomerase</keyword>
<keyword evidence="16" id="KW-1185">Reference proteome</keyword>
<dbReference type="InterPro" id="IPR013824">
    <property type="entry name" value="Topo_IA_cen_sub1"/>
</dbReference>
<dbReference type="STRING" id="930152.SAMN05216565_103519"/>
<dbReference type="SMART" id="SM00493">
    <property type="entry name" value="TOPRIM"/>
    <property type="match status" value="1"/>
</dbReference>
<dbReference type="Gene3D" id="2.70.20.10">
    <property type="entry name" value="Topoisomerase I, domain 3"/>
    <property type="match status" value="1"/>
</dbReference>
<evidence type="ECO:0000256" key="1">
    <source>
        <dbReference type="ARBA" id="ARBA00000213"/>
    </source>
</evidence>
<evidence type="ECO:0000256" key="8">
    <source>
        <dbReference type="ARBA" id="ARBA00023235"/>
    </source>
</evidence>
<gene>
    <name evidence="15" type="ORF">SAMN05216565_103519</name>
</gene>
<dbReference type="GO" id="GO:0003917">
    <property type="term" value="F:DNA topoisomerase type I (single strand cut, ATP-independent) activity"/>
    <property type="evidence" value="ECO:0007669"/>
    <property type="project" value="UniProtKB-EC"/>
</dbReference>
<dbReference type="GO" id="GO:0046872">
    <property type="term" value="F:metal ion binding"/>
    <property type="evidence" value="ECO:0007669"/>
    <property type="project" value="UniProtKB-KW"/>
</dbReference>
<dbReference type="OrthoDB" id="9803554at2"/>
<dbReference type="InterPro" id="IPR025589">
    <property type="entry name" value="Toprim_C_rpt"/>
</dbReference>
<organism evidence="15 16">
    <name type="scientific">Litchfieldia salsa</name>
    <dbReference type="NCBI Taxonomy" id="930152"/>
    <lineage>
        <taxon>Bacteria</taxon>
        <taxon>Bacillati</taxon>
        <taxon>Bacillota</taxon>
        <taxon>Bacilli</taxon>
        <taxon>Bacillales</taxon>
        <taxon>Bacillaceae</taxon>
        <taxon>Litchfieldia</taxon>
    </lineage>
</organism>
<dbReference type="PANTHER" id="PTHR11390:SF21">
    <property type="entry name" value="DNA TOPOISOMERASE 3-ALPHA"/>
    <property type="match status" value="1"/>
</dbReference>
<dbReference type="SMART" id="SM00436">
    <property type="entry name" value="TOP1Bc"/>
    <property type="match status" value="1"/>
</dbReference>
<dbReference type="RefSeq" id="WP_090852656.1">
    <property type="nucleotide sequence ID" value="NZ_FNJU01000003.1"/>
</dbReference>
<dbReference type="InterPro" id="IPR003602">
    <property type="entry name" value="Topo_IA_DNA-bd_dom"/>
</dbReference>
<keyword evidence="8 15" id="KW-0413">Isomerase</keyword>
<dbReference type="InterPro" id="IPR000380">
    <property type="entry name" value="Topo_IA"/>
</dbReference>
<evidence type="ECO:0000256" key="9">
    <source>
        <dbReference type="ARBA" id="ARBA00030003"/>
    </source>
</evidence>
<dbReference type="Pfam" id="PF01751">
    <property type="entry name" value="Toprim"/>
    <property type="match status" value="1"/>
</dbReference>
<dbReference type="PANTHER" id="PTHR11390">
    <property type="entry name" value="PROKARYOTIC DNA TOPOISOMERASE"/>
    <property type="match status" value="1"/>
</dbReference>
<dbReference type="Gene3D" id="1.10.290.10">
    <property type="entry name" value="Topoisomerase I, domain 4"/>
    <property type="match status" value="1"/>
</dbReference>
<dbReference type="CDD" id="cd00186">
    <property type="entry name" value="TOP1Ac"/>
    <property type="match status" value="1"/>
</dbReference>
<evidence type="ECO:0000256" key="5">
    <source>
        <dbReference type="ARBA" id="ARBA00022842"/>
    </source>
</evidence>
<evidence type="ECO:0000256" key="6">
    <source>
        <dbReference type="ARBA" id="ARBA00023029"/>
    </source>
</evidence>
<evidence type="ECO:0000313" key="16">
    <source>
        <dbReference type="Proteomes" id="UP000199159"/>
    </source>
</evidence>
<dbReference type="InterPro" id="IPR034144">
    <property type="entry name" value="TOPRIM_TopoIII"/>
</dbReference>
<accession>A0A1H0TGW4</accession>
<dbReference type="EMBL" id="FNJU01000003">
    <property type="protein sequence ID" value="SDP53302.1"/>
    <property type="molecule type" value="Genomic_DNA"/>
</dbReference>
<dbReference type="SUPFAM" id="SSF56712">
    <property type="entry name" value="Prokaryotic type I DNA topoisomerase"/>
    <property type="match status" value="1"/>
</dbReference>
<dbReference type="GO" id="GO:0006310">
    <property type="term" value="P:DNA recombination"/>
    <property type="evidence" value="ECO:0007669"/>
    <property type="project" value="TreeGrafter"/>
</dbReference>
<dbReference type="InterPro" id="IPR013826">
    <property type="entry name" value="Topo_IA_cen_sub3"/>
</dbReference>
<evidence type="ECO:0000256" key="4">
    <source>
        <dbReference type="ARBA" id="ARBA00022723"/>
    </source>
</evidence>
<evidence type="ECO:0000313" key="15">
    <source>
        <dbReference type="EMBL" id="SDP53302.1"/>
    </source>
</evidence>
<evidence type="ECO:0000256" key="10">
    <source>
        <dbReference type="ARBA" id="ARBA00031985"/>
    </source>
</evidence>
<dbReference type="Pfam" id="PF01131">
    <property type="entry name" value="Topoisom_bac"/>
    <property type="match status" value="1"/>
</dbReference>
<dbReference type="SMART" id="SM00437">
    <property type="entry name" value="TOP1Ac"/>
    <property type="match status" value="1"/>
</dbReference>
<dbReference type="PROSITE" id="PS50880">
    <property type="entry name" value="TOPRIM"/>
    <property type="match status" value="1"/>
</dbReference>
<dbReference type="PRINTS" id="PR00417">
    <property type="entry name" value="PRTPISMRASEI"/>
</dbReference>
<dbReference type="InterPro" id="IPR013497">
    <property type="entry name" value="Topo_IA_cen"/>
</dbReference>
<dbReference type="PROSITE" id="PS00396">
    <property type="entry name" value="TOPO_IA_1"/>
    <property type="match status" value="1"/>
</dbReference>
<name>A0A1H0TGW4_9BACI</name>
<dbReference type="InterPro" id="IPR003601">
    <property type="entry name" value="Topo_IA_2"/>
</dbReference>
<dbReference type="InterPro" id="IPR023406">
    <property type="entry name" value="Topo_IA_AS"/>
</dbReference>
<dbReference type="NCBIfam" id="NF005829">
    <property type="entry name" value="PRK07726.1"/>
    <property type="match status" value="1"/>
</dbReference>
<keyword evidence="7" id="KW-0238">DNA-binding</keyword>
<dbReference type="Proteomes" id="UP000199159">
    <property type="component" value="Unassembled WGS sequence"/>
</dbReference>
<evidence type="ECO:0000259" key="14">
    <source>
        <dbReference type="PROSITE" id="PS52039"/>
    </source>
</evidence>
<evidence type="ECO:0000256" key="3">
    <source>
        <dbReference type="ARBA" id="ARBA00012891"/>
    </source>
</evidence>
<dbReference type="InterPro" id="IPR005738">
    <property type="entry name" value="TopoIII"/>
</dbReference>
<dbReference type="GO" id="GO:0006281">
    <property type="term" value="P:DNA repair"/>
    <property type="evidence" value="ECO:0007669"/>
    <property type="project" value="TreeGrafter"/>
</dbReference>
<protein>
    <recommendedName>
        <fullName evidence="3">DNA topoisomerase</fullName>
        <ecNumber evidence="3">5.6.2.1</ecNumber>
    </recommendedName>
    <alternativeName>
        <fullName evidence="12">Omega-protein</fullName>
    </alternativeName>
    <alternativeName>
        <fullName evidence="11">Relaxing enzyme</fullName>
    </alternativeName>
    <alternativeName>
        <fullName evidence="9">Swivelase</fullName>
    </alternativeName>
    <alternativeName>
        <fullName evidence="10">Untwisting enzyme</fullName>
    </alternativeName>
</protein>
<dbReference type="InterPro" id="IPR023405">
    <property type="entry name" value="Topo_IA_core_domain"/>
</dbReference>
<evidence type="ECO:0000256" key="11">
    <source>
        <dbReference type="ARBA" id="ARBA00032235"/>
    </source>
</evidence>
<proteinExistence type="inferred from homology"/>
<dbReference type="PROSITE" id="PS52039">
    <property type="entry name" value="TOPO_IA_2"/>
    <property type="match status" value="1"/>
</dbReference>
<evidence type="ECO:0000256" key="12">
    <source>
        <dbReference type="ARBA" id="ARBA00032877"/>
    </source>
</evidence>
<dbReference type="AlphaFoldDB" id="A0A1H0TGW4"/>
<keyword evidence="4" id="KW-0479">Metal-binding</keyword>
<dbReference type="CDD" id="cd03362">
    <property type="entry name" value="TOPRIM_TopoIA_TopoIII"/>
    <property type="match status" value="1"/>
</dbReference>
<comment type="catalytic activity">
    <reaction evidence="1">
        <text>ATP-independent breakage of single-stranded DNA, followed by passage and rejoining.</text>
        <dbReference type="EC" id="5.6.2.1"/>
    </reaction>
</comment>
<keyword evidence="5" id="KW-0460">Magnesium</keyword>
<dbReference type="EC" id="5.6.2.1" evidence="3"/>
<comment type="similarity">
    <text evidence="2">Belongs to the type IA topoisomerase family.</text>
</comment>
<dbReference type="InterPro" id="IPR013825">
    <property type="entry name" value="Topo_IA_cen_sub2"/>
</dbReference>
<dbReference type="Pfam" id="PF13342">
    <property type="entry name" value="Toprim_Crpt"/>
    <property type="match status" value="1"/>
</dbReference>
<sequence length="727" mass="82829">MKVIIAEKPDQASKLASPFKHKKKQGYIEILPTDLFPAGAYVTWAIGHICELLSPEDYNPQWKKWTLQTLPIIPEQFRYRVSKSKSKQFQVIKQLLVNREVREIIHAGDAGREGELIIRTIIETANIKKPLKRLWISSLTENAVVKGFNSLLDETETRNLFYEARSRACADWIVGMNASRVYTLLLQQQGFSDVFSVGRVQTPTLALIVKREKEIANFKSDPFWEVFATFNIDGKKYEGKWHKGQESRVMDQQMAEKIAAFCQGKDARVCNLDKERKEYQPPYLFNLSSLQATANRLFKYSPKKTLDIAQGLYTKGFISYPRSDSSFLTKEEANMIPEIFSKLSLQEAFQKYLPAPIPSIMNNRRYVNEKKVTDHYAIIPTEQVPITSHLSGDEQKIYDLIARRLIAAHYDVAIFDYTTVTTLVDERAEFISKGKQKIQDGWRKVLFDDQDKKDKDVILPILINDEKGAVQQVKVKEGKTQAPNRYTEGQLITLMKTAGKHLNNEELEKVLMKTEGLGTEATRAGIITLLKQRSYIDVKQNKVFATDKAILLIEAIGEKILSSPEMTAKWEQRLSEIGKGKTPHEVFIDQTRKLSHKIVQDAVGQATTWDFKHIEFEPTSSLKYKQGVEVGKCLLCGGQVVDKGKVYGCANYRKTKCGFIISKRILGKSISQAQVKKLLIEGKTDLIKGFKKGEKTFIASLQWNHIEQKVSFVFSNDTQTKQESPSS</sequence>
<dbReference type="Gene3D" id="3.40.50.140">
    <property type="match status" value="1"/>
</dbReference>
<dbReference type="GO" id="GO:0043597">
    <property type="term" value="C:cytoplasmic replication fork"/>
    <property type="evidence" value="ECO:0007669"/>
    <property type="project" value="TreeGrafter"/>
</dbReference>
<dbReference type="GO" id="GO:0006265">
    <property type="term" value="P:DNA topological change"/>
    <property type="evidence" value="ECO:0007669"/>
    <property type="project" value="InterPro"/>
</dbReference>
<evidence type="ECO:0000256" key="7">
    <source>
        <dbReference type="ARBA" id="ARBA00023125"/>
    </source>
</evidence>
<dbReference type="NCBIfam" id="TIGR01056">
    <property type="entry name" value="topB"/>
    <property type="match status" value="1"/>
</dbReference>
<dbReference type="Gene3D" id="1.10.460.10">
    <property type="entry name" value="Topoisomerase I, domain 2"/>
    <property type="match status" value="1"/>
</dbReference>
<evidence type="ECO:0000256" key="2">
    <source>
        <dbReference type="ARBA" id="ARBA00009446"/>
    </source>
</evidence>
<dbReference type="InterPro" id="IPR006171">
    <property type="entry name" value="TOPRIM_dom"/>
</dbReference>
<dbReference type="GO" id="GO:0003677">
    <property type="term" value="F:DNA binding"/>
    <property type="evidence" value="ECO:0007669"/>
    <property type="project" value="UniProtKB-KW"/>
</dbReference>